<accession>A0A2T0WM89</accession>
<evidence type="ECO:0000256" key="3">
    <source>
        <dbReference type="ARBA" id="ARBA00022763"/>
    </source>
</evidence>
<comment type="function">
    <text evidence="7">Involved in DNA repair and RecF pathway recombination.</text>
</comment>
<dbReference type="SUPFAM" id="SSF57863">
    <property type="entry name" value="ArfGap/RecO-like zinc finger"/>
    <property type="match status" value="1"/>
</dbReference>
<dbReference type="RefSeq" id="WP_106265731.1">
    <property type="nucleotide sequence ID" value="NZ_PVTQ01000009.1"/>
</dbReference>
<dbReference type="Pfam" id="PF02565">
    <property type="entry name" value="RecO_C"/>
    <property type="match status" value="1"/>
</dbReference>
<dbReference type="InterPro" id="IPR012340">
    <property type="entry name" value="NA-bd_OB-fold"/>
</dbReference>
<keyword evidence="4 7" id="KW-0233">DNA recombination</keyword>
<evidence type="ECO:0000259" key="8">
    <source>
        <dbReference type="Pfam" id="PF11967"/>
    </source>
</evidence>
<dbReference type="NCBIfam" id="TIGR00613">
    <property type="entry name" value="reco"/>
    <property type="match status" value="1"/>
</dbReference>
<feature type="domain" description="DNA replication/recombination mediator RecO N-terminal" evidence="8">
    <location>
        <begin position="1"/>
        <end position="76"/>
    </location>
</feature>
<dbReference type="Proteomes" id="UP000238392">
    <property type="component" value="Unassembled WGS sequence"/>
</dbReference>
<dbReference type="GO" id="GO:0043590">
    <property type="term" value="C:bacterial nucleoid"/>
    <property type="evidence" value="ECO:0007669"/>
    <property type="project" value="TreeGrafter"/>
</dbReference>
<dbReference type="Gene3D" id="2.40.50.140">
    <property type="entry name" value="Nucleic acid-binding proteins"/>
    <property type="match status" value="1"/>
</dbReference>
<dbReference type="Pfam" id="PF11967">
    <property type="entry name" value="RecO_N"/>
    <property type="match status" value="1"/>
</dbReference>
<dbReference type="HAMAP" id="MF_00201">
    <property type="entry name" value="RecO"/>
    <property type="match status" value="1"/>
</dbReference>
<dbReference type="SUPFAM" id="SSF50249">
    <property type="entry name" value="Nucleic acid-binding proteins"/>
    <property type="match status" value="1"/>
</dbReference>
<dbReference type="GO" id="GO:0006310">
    <property type="term" value="P:DNA recombination"/>
    <property type="evidence" value="ECO:0007669"/>
    <property type="project" value="UniProtKB-UniRule"/>
</dbReference>
<dbReference type="InterPro" id="IPR022572">
    <property type="entry name" value="DNA_rep/recomb_RecO_N"/>
</dbReference>
<dbReference type="AlphaFoldDB" id="A0A2T0WM89"/>
<dbReference type="PANTHER" id="PTHR33991">
    <property type="entry name" value="DNA REPAIR PROTEIN RECO"/>
    <property type="match status" value="1"/>
</dbReference>
<evidence type="ECO:0000256" key="7">
    <source>
        <dbReference type="HAMAP-Rule" id="MF_00201"/>
    </source>
</evidence>
<sequence>MEWRDQGILLSVRKHGESSVIAEVFTEHHGRHYGVVRGGTSRKTAPVLQPGNQIDVHWRARLEDQLGAFTVEPVRSRSAALSDRIALAGLNATTALLHAALPEREKHHPLYIRSVTLMDLTAHPQAFPLAFLRWELTLLEDLGFGLDLTRCAVTGDMDDLAYVSPRTGRAVSSEGAGEWAPKLLPLPQCLLGQGPTTDGEILTGLALTGYFLEKHLAHAMGDRPLPEARARFLDLLQRQMPAS</sequence>
<evidence type="ECO:0000256" key="4">
    <source>
        <dbReference type="ARBA" id="ARBA00023172"/>
    </source>
</evidence>
<dbReference type="Gene3D" id="1.20.1440.120">
    <property type="entry name" value="Recombination protein O, C-terminal domain"/>
    <property type="match status" value="1"/>
</dbReference>
<evidence type="ECO:0000313" key="9">
    <source>
        <dbReference type="EMBL" id="PRY87820.1"/>
    </source>
</evidence>
<dbReference type="InterPro" id="IPR042242">
    <property type="entry name" value="RecO_C"/>
</dbReference>
<evidence type="ECO:0000256" key="2">
    <source>
        <dbReference type="ARBA" id="ARBA00021310"/>
    </source>
</evidence>
<organism evidence="9 10">
    <name type="scientific">Donghicola tyrosinivorans</name>
    <dbReference type="NCBI Taxonomy" id="1652492"/>
    <lineage>
        <taxon>Bacteria</taxon>
        <taxon>Pseudomonadati</taxon>
        <taxon>Pseudomonadota</taxon>
        <taxon>Alphaproteobacteria</taxon>
        <taxon>Rhodobacterales</taxon>
        <taxon>Roseobacteraceae</taxon>
        <taxon>Donghicola</taxon>
    </lineage>
</organism>
<keyword evidence="10" id="KW-1185">Reference proteome</keyword>
<evidence type="ECO:0000256" key="1">
    <source>
        <dbReference type="ARBA" id="ARBA00007452"/>
    </source>
</evidence>
<evidence type="ECO:0000313" key="10">
    <source>
        <dbReference type="Proteomes" id="UP000238392"/>
    </source>
</evidence>
<gene>
    <name evidence="7" type="primary">recO</name>
    <name evidence="9" type="ORF">CLV74_109142</name>
</gene>
<reference evidence="9 10" key="1">
    <citation type="submission" date="2018-03" db="EMBL/GenBank/DDBJ databases">
        <title>Genomic Encyclopedia of Archaeal and Bacterial Type Strains, Phase II (KMG-II): from individual species to whole genera.</title>
        <authorList>
            <person name="Goeker M."/>
        </authorList>
    </citation>
    <scope>NUCLEOTIDE SEQUENCE [LARGE SCALE GENOMIC DNA]</scope>
    <source>
        <strain evidence="9 10">DSM 100212</strain>
    </source>
</reference>
<protein>
    <recommendedName>
        <fullName evidence="2 7">DNA repair protein RecO</fullName>
    </recommendedName>
    <alternativeName>
        <fullName evidence="6 7">Recombination protein O</fullName>
    </alternativeName>
</protein>
<dbReference type="GO" id="GO:0006302">
    <property type="term" value="P:double-strand break repair"/>
    <property type="evidence" value="ECO:0007669"/>
    <property type="project" value="TreeGrafter"/>
</dbReference>
<dbReference type="InterPro" id="IPR037278">
    <property type="entry name" value="ARFGAP/RecO"/>
</dbReference>
<evidence type="ECO:0000256" key="6">
    <source>
        <dbReference type="ARBA" id="ARBA00033409"/>
    </source>
</evidence>
<keyword evidence="5 7" id="KW-0234">DNA repair</keyword>
<dbReference type="EMBL" id="PVTQ01000009">
    <property type="protein sequence ID" value="PRY87820.1"/>
    <property type="molecule type" value="Genomic_DNA"/>
</dbReference>
<name>A0A2T0WM89_9RHOB</name>
<dbReference type="OrthoDB" id="9804792at2"/>
<comment type="similarity">
    <text evidence="1 7">Belongs to the RecO family.</text>
</comment>
<evidence type="ECO:0000256" key="5">
    <source>
        <dbReference type="ARBA" id="ARBA00023204"/>
    </source>
</evidence>
<dbReference type="InterPro" id="IPR003717">
    <property type="entry name" value="RecO"/>
</dbReference>
<dbReference type="PANTHER" id="PTHR33991:SF1">
    <property type="entry name" value="DNA REPAIR PROTEIN RECO"/>
    <property type="match status" value="1"/>
</dbReference>
<comment type="caution">
    <text evidence="9">The sequence shown here is derived from an EMBL/GenBank/DDBJ whole genome shotgun (WGS) entry which is preliminary data.</text>
</comment>
<keyword evidence="3 7" id="KW-0227">DNA damage</keyword>
<proteinExistence type="inferred from homology"/>